<organism evidence="2 3">
    <name type="scientific">Lithospermum erythrorhizon</name>
    <name type="common">Purple gromwell</name>
    <name type="synonym">Lithospermum officinale var. erythrorhizon</name>
    <dbReference type="NCBI Taxonomy" id="34254"/>
    <lineage>
        <taxon>Eukaryota</taxon>
        <taxon>Viridiplantae</taxon>
        <taxon>Streptophyta</taxon>
        <taxon>Embryophyta</taxon>
        <taxon>Tracheophyta</taxon>
        <taxon>Spermatophyta</taxon>
        <taxon>Magnoliopsida</taxon>
        <taxon>eudicotyledons</taxon>
        <taxon>Gunneridae</taxon>
        <taxon>Pentapetalae</taxon>
        <taxon>asterids</taxon>
        <taxon>lamiids</taxon>
        <taxon>Boraginales</taxon>
        <taxon>Boraginaceae</taxon>
        <taxon>Boraginoideae</taxon>
        <taxon>Lithospermeae</taxon>
        <taxon>Lithospermum</taxon>
    </lineage>
</organism>
<keyword evidence="3" id="KW-1185">Reference proteome</keyword>
<feature type="compositionally biased region" description="Basic and acidic residues" evidence="1">
    <location>
        <begin position="53"/>
        <end position="63"/>
    </location>
</feature>
<reference evidence="2 3" key="1">
    <citation type="submission" date="2024-01" db="EMBL/GenBank/DDBJ databases">
        <title>The complete chloroplast genome sequence of Lithospermum erythrorhizon: insights into the phylogenetic relationship among Boraginaceae species and the maternal lineages of purple gromwells.</title>
        <authorList>
            <person name="Okada T."/>
            <person name="Watanabe K."/>
        </authorList>
    </citation>
    <scope>NUCLEOTIDE SEQUENCE [LARGE SCALE GENOMIC DNA]</scope>
</reference>
<protein>
    <submittedName>
        <fullName evidence="2">Uncharacterized protein</fullName>
    </submittedName>
</protein>
<evidence type="ECO:0000313" key="2">
    <source>
        <dbReference type="EMBL" id="GAA0152447.1"/>
    </source>
</evidence>
<feature type="region of interest" description="Disordered" evidence="1">
    <location>
        <begin position="36"/>
        <end position="63"/>
    </location>
</feature>
<evidence type="ECO:0000256" key="1">
    <source>
        <dbReference type="SAM" id="MobiDB-lite"/>
    </source>
</evidence>
<name>A0AAV3PNG1_LITER</name>
<dbReference type="EMBL" id="BAABME010001987">
    <property type="protein sequence ID" value="GAA0152447.1"/>
    <property type="molecule type" value="Genomic_DNA"/>
</dbReference>
<feature type="region of interest" description="Disordered" evidence="1">
    <location>
        <begin position="120"/>
        <end position="160"/>
    </location>
</feature>
<evidence type="ECO:0000313" key="3">
    <source>
        <dbReference type="Proteomes" id="UP001454036"/>
    </source>
</evidence>
<accession>A0AAV3PNG1</accession>
<dbReference type="Proteomes" id="UP001454036">
    <property type="component" value="Unassembled WGS sequence"/>
</dbReference>
<proteinExistence type="predicted"/>
<comment type="caution">
    <text evidence="2">The sequence shown here is derived from an EMBL/GenBank/DDBJ whole genome shotgun (WGS) entry which is preliminary data.</text>
</comment>
<sequence length="184" mass="20551">MITCQVLKEMLQESLLTSFLLLQSLQLTLEFAGSGRGIEEPLPGDQRTASKRGGGEVKRNTEEAKEWVKKDIPYLLEQRRRKSVLHGWEPRDNAEGGVLSDLLKDCDGRGLTRGDPILVLGGREPLGGDTDNPTVGYSRTRRGTEEGSEELPCQHHLGPPGLKQRWQSVVHWYPRGHHPGLGWL</sequence>
<dbReference type="AlphaFoldDB" id="A0AAV3PNG1"/>
<gene>
    <name evidence="2" type="ORF">LIER_10928</name>
</gene>